<dbReference type="PANTHER" id="PTHR37540:SF5">
    <property type="entry name" value="TRANSCRIPTION FACTOR DOMAIN-CONTAINING PROTEIN"/>
    <property type="match status" value="1"/>
</dbReference>
<gene>
    <name evidence="1" type="ORF">ASPCADRAFT_39047</name>
</gene>
<dbReference type="AlphaFoldDB" id="A0A1R3S0L2"/>
<sequence>MALTDASAVLVALANAAMFLDQRQRAHTYRYETSAECLTYYGQCVQQVTRRLGDVRENLSEGVITAILGLICHDLYVGMLDRWNTHIRGLGRIFELRGGYRGLDANVTLFAGWLDVVGSVMEDTPPRLPRPPGFAALPPHVMSPDLSRLLTDLGPGCDSSGEIATAFNHVSSIVQAVEETLRRSKTFWRHENNLALIEWLGPATHFLLSMSRPIEVDDEARGIQLLPEAIRLALLLLLAALKQEVFLFTAHEADYLRCKFSTRVAHLREADYDHPCGTLYLWALVTVSLLSHSTQPGLYVNDIRSVLGRLGITSVEGMDMVNSLLSINILGVQATDLLPALVLSSCT</sequence>
<proteinExistence type="predicted"/>
<evidence type="ECO:0000313" key="1">
    <source>
        <dbReference type="EMBL" id="OOG00242.1"/>
    </source>
</evidence>
<accession>A0A1R3S0L2</accession>
<dbReference type="VEuPathDB" id="FungiDB:ASPCADRAFT_39047"/>
<keyword evidence="2" id="KW-1185">Reference proteome</keyword>
<dbReference type="Pfam" id="PF11951">
    <property type="entry name" value="Fungal_trans_2"/>
    <property type="match status" value="1"/>
</dbReference>
<name>A0A1R3S0L2_ASPC5</name>
<dbReference type="InterPro" id="IPR021858">
    <property type="entry name" value="Fun_TF"/>
</dbReference>
<reference evidence="2" key="1">
    <citation type="journal article" date="2017" name="Genome Biol.">
        <title>Comparative genomics reveals high biological diversity and specific adaptations in the industrially and medically important fungal genus Aspergillus.</title>
        <authorList>
            <person name="de Vries R.P."/>
            <person name="Riley R."/>
            <person name="Wiebenga A."/>
            <person name="Aguilar-Osorio G."/>
            <person name="Amillis S."/>
            <person name="Uchima C.A."/>
            <person name="Anderluh G."/>
            <person name="Asadollahi M."/>
            <person name="Askin M."/>
            <person name="Barry K."/>
            <person name="Battaglia E."/>
            <person name="Bayram O."/>
            <person name="Benocci T."/>
            <person name="Braus-Stromeyer S.A."/>
            <person name="Caldana C."/>
            <person name="Canovas D."/>
            <person name="Cerqueira G.C."/>
            <person name="Chen F."/>
            <person name="Chen W."/>
            <person name="Choi C."/>
            <person name="Clum A."/>
            <person name="Dos Santos R.A."/>
            <person name="Damasio A.R."/>
            <person name="Diallinas G."/>
            <person name="Emri T."/>
            <person name="Fekete E."/>
            <person name="Flipphi M."/>
            <person name="Freyberg S."/>
            <person name="Gallo A."/>
            <person name="Gournas C."/>
            <person name="Habgood R."/>
            <person name="Hainaut M."/>
            <person name="Harispe M.L."/>
            <person name="Henrissat B."/>
            <person name="Hilden K.S."/>
            <person name="Hope R."/>
            <person name="Hossain A."/>
            <person name="Karabika E."/>
            <person name="Karaffa L."/>
            <person name="Karanyi Z."/>
            <person name="Krasevec N."/>
            <person name="Kuo A."/>
            <person name="Kusch H."/>
            <person name="LaButti K."/>
            <person name="Lagendijk E.L."/>
            <person name="Lapidus A."/>
            <person name="Levasseur A."/>
            <person name="Lindquist E."/>
            <person name="Lipzen A."/>
            <person name="Logrieco A.F."/>
            <person name="MacCabe A."/>
            <person name="Maekelae M.R."/>
            <person name="Malavazi I."/>
            <person name="Melin P."/>
            <person name="Meyer V."/>
            <person name="Mielnichuk N."/>
            <person name="Miskei M."/>
            <person name="Molnar A.P."/>
            <person name="Mule G."/>
            <person name="Ngan C.Y."/>
            <person name="Orejas M."/>
            <person name="Orosz E."/>
            <person name="Ouedraogo J.P."/>
            <person name="Overkamp K.M."/>
            <person name="Park H.-S."/>
            <person name="Perrone G."/>
            <person name="Piumi F."/>
            <person name="Punt P.J."/>
            <person name="Ram A.F."/>
            <person name="Ramon A."/>
            <person name="Rauscher S."/>
            <person name="Record E."/>
            <person name="Riano-Pachon D.M."/>
            <person name="Robert V."/>
            <person name="Roehrig J."/>
            <person name="Ruller R."/>
            <person name="Salamov A."/>
            <person name="Salih N.S."/>
            <person name="Samson R.A."/>
            <person name="Sandor E."/>
            <person name="Sanguinetti M."/>
            <person name="Schuetze T."/>
            <person name="Sepcic K."/>
            <person name="Shelest E."/>
            <person name="Sherlock G."/>
            <person name="Sophianopoulou V."/>
            <person name="Squina F.M."/>
            <person name="Sun H."/>
            <person name="Susca A."/>
            <person name="Todd R.B."/>
            <person name="Tsang A."/>
            <person name="Unkles S.E."/>
            <person name="van de Wiele N."/>
            <person name="van Rossen-Uffink D."/>
            <person name="Oliveira J.V."/>
            <person name="Vesth T.C."/>
            <person name="Visser J."/>
            <person name="Yu J.-H."/>
            <person name="Zhou M."/>
            <person name="Andersen M.R."/>
            <person name="Archer D.B."/>
            <person name="Baker S.E."/>
            <person name="Benoit I."/>
            <person name="Brakhage A.A."/>
            <person name="Braus G.H."/>
            <person name="Fischer R."/>
            <person name="Frisvad J.C."/>
            <person name="Goldman G.H."/>
            <person name="Houbraken J."/>
            <person name="Oakley B."/>
            <person name="Pocsi I."/>
            <person name="Scazzocchio C."/>
            <person name="Seiboth B."/>
            <person name="vanKuyk P.A."/>
            <person name="Wortman J."/>
            <person name="Dyer P.S."/>
            <person name="Grigoriev I.V."/>
        </authorList>
    </citation>
    <scope>NUCLEOTIDE SEQUENCE [LARGE SCALE GENOMIC DNA]</scope>
    <source>
        <strain evidence="2">ITEM 5010</strain>
    </source>
</reference>
<organism evidence="1 2">
    <name type="scientific">Aspergillus carbonarius (strain ITEM 5010)</name>
    <dbReference type="NCBI Taxonomy" id="602072"/>
    <lineage>
        <taxon>Eukaryota</taxon>
        <taxon>Fungi</taxon>
        <taxon>Dikarya</taxon>
        <taxon>Ascomycota</taxon>
        <taxon>Pezizomycotina</taxon>
        <taxon>Eurotiomycetes</taxon>
        <taxon>Eurotiomycetidae</taxon>
        <taxon>Eurotiales</taxon>
        <taxon>Aspergillaceae</taxon>
        <taxon>Aspergillus</taxon>
        <taxon>Aspergillus subgen. Circumdati</taxon>
    </lineage>
</organism>
<dbReference type="STRING" id="602072.A0A1R3S0L2"/>
<dbReference type="OrthoDB" id="3469225at2759"/>
<dbReference type="EMBL" id="KV907493">
    <property type="protein sequence ID" value="OOG00242.1"/>
    <property type="molecule type" value="Genomic_DNA"/>
</dbReference>
<evidence type="ECO:0008006" key="3">
    <source>
        <dbReference type="Google" id="ProtNLM"/>
    </source>
</evidence>
<protein>
    <recommendedName>
        <fullName evidence="3">Transcription factor domain-containing protein</fullName>
    </recommendedName>
</protein>
<dbReference type="OMA" id="VMQIVNH"/>
<dbReference type="Proteomes" id="UP000188318">
    <property type="component" value="Unassembled WGS sequence"/>
</dbReference>
<dbReference type="PANTHER" id="PTHR37540">
    <property type="entry name" value="TRANSCRIPTION FACTOR (ACR-2), PUTATIVE-RELATED-RELATED"/>
    <property type="match status" value="1"/>
</dbReference>
<evidence type="ECO:0000313" key="2">
    <source>
        <dbReference type="Proteomes" id="UP000188318"/>
    </source>
</evidence>